<name>A0A2U9IT62_9CREN</name>
<dbReference type="OrthoDB" id="378311at2157"/>
<reference evidence="3" key="2">
    <citation type="submission" date="2020-03" db="EMBL/GenBank/DDBJ databases">
        <title>Complete Genome Sequences of Extremely Thermoacidophilic, Metal-Mobilizing Type-Strain Members of the Archaeal Family Sulfolobaceae: Acidianus brierleyi DSM-1651T, Acidianus sulfidivorans DSM-18786T, Metallosphaera hakonensis DSM-7519T, and Metallosphaera prunae DSM-10039T.</title>
        <authorList>
            <person name="Counts J.A."/>
            <person name="Kelly R.M."/>
        </authorList>
    </citation>
    <scope>NUCLEOTIDE SEQUENCE [LARGE SCALE GENOMIC DNA]</scope>
    <source>
        <strain evidence="3">HO1-1</strain>
    </source>
</reference>
<keyword evidence="1" id="KW-0812">Transmembrane</keyword>
<organism evidence="2 3">
    <name type="scientific">Metallosphaera hakonensis JCM 8857 = DSM 7519</name>
    <dbReference type="NCBI Taxonomy" id="1293036"/>
    <lineage>
        <taxon>Archaea</taxon>
        <taxon>Thermoproteota</taxon>
        <taxon>Thermoprotei</taxon>
        <taxon>Sulfolobales</taxon>
        <taxon>Sulfolobaceae</taxon>
        <taxon>Metallosphaera</taxon>
    </lineage>
</organism>
<feature type="transmembrane region" description="Helical" evidence="1">
    <location>
        <begin position="15"/>
        <end position="36"/>
    </location>
</feature>
<evidence type="ECO:0000313" key="2">
    <source>
        <dbReference type="EMBL" id="AWR99225.1"/>
    </source>
</evidence>
<gene>
    <name evidence="2" type="ORF">DFR87_05365</name>
</gene>
<feature type="transmembrane region" description="Helical" evidence="1">
    <location>
        <begin position="48"/>
        <end position="67"/>
    </location>
</feature>
<dbReference type="EMBL" id="CP029287">
    <property type="protein sequence ID" value="AWR99225.1"/>
    <property type="molecule type" value="Genomic_DNA"/>
</dbReference>
<keyword evidence="1" id="KW-1133">Transmembrane helix</keyword>
<sequence>MEYLPNKVNAMNEKLITLLASLGIIFFVLISIPFNLFSGLSLGVGTSIEIAVAIYIILMSGIFIFIFKKVN</sequence>
<reference evidence="2 3" key="1">
    <citation type="submission" date="2018-05" db="EMBL/GenBank/DDBJ databases">
        <title>Complete Genome Sequences of Extremely Thermoacidophilic, Metal-Mobilizing Type-Strain Members of the Archaeal Family Sulfolobaceae: Acidianus brierleyi DSM-1651T, Acidianus sulfidivorans DSM-18786T, Metallosphaera hakonensis DSM-7519T, and Metallosphaera prunae DSM-10039T.</title>
        <authorList>
            <person name="Counts J.A."/>
            <person name="Kelly R.M."/>
        </authorList>
    </citation>
    <scope>NUCLEOTIDE SEQUENCE [LARGE SCALE GENOMIC DNA]</scope>
    <source>
        <strain evidence="2 3">HO1-1</strain>
    </source>
</reference>
<dbReference type="STRING" id="1293036.GCA_001315825_01088"/>
<reference evidence="3" key="3">
    <citation type="submission" date="2020-03" db="EMBL/GenBank/DDBJ databases">
        <title>Sequencing and Assembly of Multiple Reported Metal-Biooxidizing Members of the Extremely Thermoacidophilic Archaeal Family Sulfolobaceae.</title>
        <authorList>
            <person name="Counts J.A."/>
            <person name="Kelly R.M."/>
        </authorList>
    </citation>
    <scope>NUCLEOTIDE SEQUENCE [LARGE SCALE GENOMIC DNA]</scope>
    <source>
        <strain evidence="3">HO1-1</strain>
    </source>
</reference>
<keyword evidence="3" id="KW-1185">Reference proteome</keyword>
<dbReference type="KEGG" id="mhk:DFR87_05365"/>
<dbReference type="Proteomes" id="UP000247586">
    <property type="component" value="Chromosome"/>
</dbReference>
<proteinExistence type="predicted"/>
<evidence type="ECO:0000313" key="3">
    <source>
        <dbReference type="Proteomes" id="UP000247586"/>
    </source>
</evidence>
<protein>
    <submittedName>
        <fullName evidence="2">Uncharacterized protein</fullName>
    </submittedName>
</protein>
<keyword evidence="1" id="KW-0472">Membrane</keyword>
<dbReference type="AlphaFoldDB" id="A0A2U9IT62"/>
<evidence type="ECO:0000256" key="1">
    <source>
        <dbReference type="SAM" id="Phobius"/>
    </source>
</evidence>
<accession>A0A2U9IT62</accession>